<evidence type="ECO:0000313" key="2">
    <source>
        <dbReference type="EMBL" id="NLF89741.1"/>
    </source>
</evidence>
<dbReference type="Pfam" id="PF04101">
    <property type="entry name" value="Glyco_tran_28_C"/>
    <property type="match status" value="1"/>
</dbReference>
<gene>
    <name evidence="2" type="ORF">GX570_00100</name>
</gene>
<dbReference type="Proteomes" id="UP000523614">
    <property type="component" value="Unassembled WGS sequence"/>
</dbReference>
<protein>
    <submittedName>
        <fullName evidence="2">Glycosyl transferase</fullName>
    </submittedName>
</protein>
<dbReference type="Gene3D" id="3.40.50.2000">
    <property type="entry name" value="Glycogen Phosphorylase B"/>
    <property type="match status" value="1"/>
</dbReference>
<dbReference type="SUPFAM" id="SSF53756">
    <property type="entry name" value="UDP-Glycosyltransferase/glycogen phosphorylase"/>
    <property type="match status" value="1"/>
</dbReference>
<name>A0A847H757_9CORY</name>
<feature type="domain" description="Glycosyl transferase family 28 C-terminal" evidence="1">
    <location>
        <begin position="262"/>
        <end position="354"/>
    </location>
</feature>
<comment type="caution">
    <text evidence="2">The sequence shown here is derived from an EMBL/GenBank/DDBJ whole genome shotgun (WGS) entry which is preliminary data.</text>
</comment>
<evidence type="ECO:0000313" key="3">
    <source>
        <dbReference type="Proteomes" id="UP000523614"/>
    </source>
</evidence>
<dbReference type="EMBL" id="JAAYYP010000002">
    <property type="protein sequence ID" value="NLF89741.1"/>
    <property type="molecule type" value="Genomic_DNA"/>
</dbReference>
<dbReference type="PANTHER" id="PTHR21015:SF28">
    <property type="entry name" value="SLL1722 PROTEIN"/>
    <property type="match status" value="1"/>
</dbReference>
<organism evidence="2 3">
    <name type="scientific">Corynebacterium marinum</name>
    <dbReference type="NCBI Taxonomy" id="349751"/>
    <lineage>
        <taxon>Bacteria</taxon>
        <taxon>Bacillati</taxon>
        <taxon>Actinomycetota</taxon>
        <taxon>Actinomycetes</taxon>
        <taxon>Mycobacteriales</taxon>
        <taxon>Corynebacteriaceae</taxon>
        <taxon>Corynebacterium</taxon>
    </lineage>
</organism>
<keyword evidence="2" id="KW-0808">Transferase</keyword>
<dbReference type="AlphaFoldDB" id="A0A847H757"/>
<proteinExistence type="predicted"/>
<accession>A0A847H757</accession>
<dbReference type="InterPro" id="IPR007235">
    <property type="entry name" value="Glyco_trans_28_C"/>
</dbReference>
<evidence type="ECO:0000259" key="1">
    <source>
        <dbReference type="Pfam" id="PF04101"/>
    </source>
</evidence>
<dbReference type="GO" id="GO:0016758">
    <property type="term" value="F:hexosyltransferase activity"/>
    <property type="evidence" value="ECO:0007669"/>
    <property type="project" value="InterPro"/>
</dbReference>
<sequence>MTLTVAMYSHDSVGLGHTRRNRAIAYALAAALPQPVQGILIAGHRHATSFDLPPGWDWLVLPGFARTDEGYGARHLGMSPQDLADMRARTISATLEAMRPELFIVDRHPFGVRGELLPALDLLKDTPCRTVLGLREVLDNPDVVAREWEAIGGGRRIAEYYDTTWIYGDQQVHDPIASGEVPAELAERAEFTGYLAPTQEQNPEHVPAALPEKPCFLTTVGGGSDGGRLALAAARAIVPPGHRHLIVAGPQMPEPDFEKLSVAAEEATTTVLRFLPGLTGLIGHTTGVICMGGYNSITEVLATDTPALVVPRNSRRAEQKIRARAVENAGGIDTLEPATVTPAQLSAWMHEAVHRRVSREHINLSGLTAVGELAGDLLGVAQHV</sequence>
<reference evidence="2 3" key="1">
    <citation type="journal article" date="2020" name="Biotechnol. Biofuels">
        <title>New insights from the biogas microbiome by comprehensive genome-resolved metagenomics of nearly 1600 species originating from multiple anaerobic digesters.</title>
        <authorList>
            <person name="Campanaro S."/>
            <person name="Treu L."/>
            <person name="Rodriguez-R L.M."/>
            <person name="Kovalovszki A."/>
            <person name="Ziels R.M."/>
            <person name="Maus I."/>
            <person name="Zhu X."/>
            <person name="Kougias P.G."/>
            <person name="Basile A."/>
            <person name="Luo G."/>
            <person name="Schluter A."/>
            <person name="Konstantinidis K.T."/>
            <person name="Angelidaki I."/>
        </authorList>
    </citation>
    <scope>NUCLEOTIDE SEQUENCE [LARGE SCALE GENOMIC DNA]</scope>
    <source>
        <strain evidence="2">AS06rmzACSIP_235</strain>
    </source>
</reference>
<dbReference type="PANTHER" id="PTHR21015">
    <property type="entry name" value="UDP-N-ACETYLGLUCOSAMINE--N-ACETYLMURAMYL-(PENTAPEPTIDE) PYROPHOSPHORYL-UNDECAPRENOL N-ACETYLGLUCOSAMINE TRANSFERASE 1"/>
    <property type="match status" value="1"/>
</dbReference>